<keyword evidence="5" id="KW-1185">Reference proteome</keyword>
<protein>
    <submittedName>
        <fullName evidence="4">Initiation factor 2B subunit1/2 family protein</fullName>
    </submittedName>
</protein>
<dbReference type="GO" id="GO:0003743">
    <property type="term" value="F:translation initiation factor activity"/>
    <property type="evidence" value="ECO:0007669"/>
    <property type="project" value="UniProtKB-KW"/>
</dbReference>
<proteinExistence type="inferred from homology"/>
<sequence>MNIQPTFSQSVEWKDNYIQLLNQQALPERTEYLKLTSIEEVYDSIVTLKVTEERDIRVTAAFGLALAALAYPACDLEEWRAQLKADRDYLEKSNPTVNKLSSCLDRMMQSITDAKTINEAKTDLIHEAIKIQIQEENE</sequence>
<dbReference type="InterPro" id="IPR037171">
    <property type="entry name" value="NagB/RpiA_transferase-like"/>
</dbReference>
<dbReference type="OrthoDB" id="9964820at2"/>
<evidence type="ECO:0000313" key="4">
    <source>
        <dbReference type="EMBL" id="SNX69861.1"/>
    </source>
</evidence>
<evidence type="ECO:0000256" key="1">
    <source>
        <dbReference type="ARBA" id="ARBA00009117"/>
    </source>
</evidence>
<dbReference type="Proteomes" id="UP000219546">
    <property type="component" value="Unassembled WGS sequence"/>
</dbReference>
<organism evidence="4 5">
    <name type="scientific">Bacillus oleivorans</name>
    <dbReference type="NCBI Taxonomy" id="1448271"/>
    <lineage>
        <taxon>Bacteria</taxon>
        <taxon>Bacillati</taxon>
        <taxon>Bacillota</taxon>
        <taxon>Bacilli</taxon>
        <taxon>Bacillales</taxon>
        <taxon>Bacillaceae</taxon>
        <taxon>Bacillus</taxon>
    </lineage>
</organism>
<evidence type="ECO:0000256" key="2">
    <source>
        <dbReference type="ARBA" id="ARBA00022605"/>
    </source>
</evidence>
<gene>
    <name evidence="4" type="ORF">SAMN05877753_103269</name>
</gene>
<keyword evidence="2" id="KW-0028">Amino-acid biosynthesis</keyword>
<evidence type="ECO:0000313" key="5">
    <source>
        <dbReference type="Proteomes" id="UP000219546"/>
    </source>
</evidence>
<reference evidence="4 5" key="1">
    <citation type="submission" date="2017-08" db="EMBL/GenBank/DDBJ databases">
        <authorList>
            <person name="de Groot N.N."/>
        </authorList>
    </citation>
    <scope>NUCLEOTIDE SEQUENCE [LARGE SCALE GENOMIC DNA]</scope>
    <source>
        <strain evidence="4 5">JC228</strain>
    </source>
</reference>
<dbReference type="Gene3D" id="1.20.120.420">
    <property type="entry name" value="translation initiation factor eif-2b, domain 1"/>
    <property type="match status" value="1"/>
</dbReference>
<keyword evidence="4" id="KW-0396">Initiation factor</keyword>
<name>A0A285CQS2_9BACI</name>
<dbReference type="AlphaFoldDB" id="A0A285CQS2"/>
<dbReference type="PANTHER" id="PTHR43475:SF4">
    <property type="entry name" value="METHYLTHIORIBOSE-1-PHOSPHATE ISOMERASE"/>
    <property type="match status" value="1"/>
</dbReference>
<dbReference type="PANTHER" id="PTHR43475">
    <property type="entry name" value="METHYLTHIORIBOSE-1-PHOSPHATE ISOMERASE"/>
    <property type="match status" value="1"/>
</dbReference>
<dbReference type="Pfam" id="PF01008">
    <property type="entry name" value="IF-2B"/>
    <property type="match status" value="1"/>
</dbReference>
<dbReference type="InterPro" id="IPR000649">
    <property type="entry name" value="IF-2B-related"/>
</dbReference>
<dbReference type="EMBL" id="OAOP01000003">
    <property type="protein sequence ID" value="SNX69861.1"/>
    <property type="molecule type" value="Genomic_DNA"/>
</dbReference>
<evidence type="ECO:0000256" key="3">
    <source>
        <dbReference type="ARBA" id="ARBA00023167"/>
    </source>
</evidence>
<comment type="similarity">
    <text evidence="1">Belongs to the eIF-2B alpha/beta/delta subunits family. MtnA subfamily.</text>
</comment>
<accession>A0A285CQS2</accession>
<dbReference type="SUPFAM" id="SSF100950">
    <property type="entry name" value="NagB/RpiA/CoA transferase-like"/>
    <property type="match status" value="1"/>
</dbReference>
<dbReference type="InterPro" id="IPR027363">
    <property type="entry name" value="M1Pi_N"/>
</dbReference>
<keyword evidence="4" id="KW-0648">Protein biosynthesis</keyword>
<keyword evidence="3" id="KW-0486">Methionine biosynthesis</keyword>
<dbReference type="GO" id="GO:0046523">
    <property type="term" value="F:S-methyl-5-thioribose-1-phosphate isomerase activity"/>
    <property type="evidence" value="ECO:0007669"/>
    <property type="project" value="TreeGrafter"/>
</dbReference>
<dbReference type="GO" id="GO:0019509">
    <property type="term" value="P:L-methionine salvage from methylthioadenosine"/>
    <property type="evidence" value="ECO:0007669"/>
    <property type="project" value="TreeGrafter"/>
</dbReference>
<dbReference type="RefSeq" id="WP_097158189.1">
    <property type="nucleotide sequence ID" value="NZ_JBEPMQ010000002.1"/>
</dbReference>